<name>A0ABD6BZM9_9EURY</name>
<dbReference type="AlphaFoldDB" id="A0ABD6BZM9"/>
<organism evidence="1 2">
    <name type="scientific">Halorubrum laminariae</name>
    <dbReference type="NCBI Taxonomy" id="1433523"/>
    <lineage>
        <taxon>Archaea</taxon>
        <taxon>Methanobacteriati</taxon>
        <taxon>Methanobacteriota</taxon>
        <taxon>Stenosarchaea group</taxon>
        <taxon>Halobacteria</taxon>
        <taxon>Halobacteriales</taxon>
        <taxon>Haloferacaceae</taxon>
        <taxon>Halorubrum</taxon>
    </lineage>
</organism>
<protein>
    <submittedName>
        <fullName evidence="1">Uncharacterized protein</fullName>
    </submittedName>
</protein>
<keyword evidence="2" id="KW-1185">Reference proteome</keyword>
<dbReference type="RefSeq" id="WP_256397019.1">
    <property type="nucleotide sequence ID" value="NZ_JANHDL010000004.1"/>
</dbReference>
<sequence>MNQTPEPDMLTTQYDSITRALDSLIKAGTYDNSLDGDDDEHISSEAYTDAKFRFMTVCDRLADSDE</sequence>
<evidence type="ECO:0000313" key="2">
    <source>
        <dbReference type="Proteomes" id="UP001597185"/>
    </source>
</evidence>
<accession>A0ABD6BZM9</accession>
<comment type="caution">
    <text evidence="1">The sequence shown here is derived from an EMBL/GenBank/DDBJ whole genome shotgun (WGS) entry which is preliminary data.</text>
</comment>
<dbReference type="EMBL" id="JBHUDB010000002">
    <property type="protein sequence ID" value="MFD1570173.1"/>
    <property type="molecule type" value="Genomic_DNA"/>
</dbReference>
<evidence type="ECO:0000313" key="1">
    <source>
        <dbReference type="EMBL" id="MFD1570173.1"/>
    </source>
</evidence>
<proteinExistence type="predicted"/>
<reference evidence="1 2" key="1">
    <citation type="journal article" date="2019" name="Int. J. Syst. Evol. Microbiol.">
        <title>The Global Catalogue of Microorganisms (GCM) 10K type strain sequencing project: providing services to taxonomists for standard genome sequencing and annotation.</title>
        <authorList>
            <consortium name="The Broad Institute Genomics Platform"/>
            <consortium name="The Broad Institute Genome Sequencing Center for Infectious Disease"/>
            <person name="Wu L."/>
            <person name="Ma J."/>
        </authorList>
    </citation>
    <scope>NUCLEOTIDE SEQUENCE [LARGE SCALE GENOMIC DNA]</scope>
    <source>
        <strain evidence="1 2">CGMCC 1.12689</strain>
    </source>
</reference>
<gene>
    <name evidence="1" type="ORF">ACFR9T_06175</name>
</gene>
<dbReference type="Proteomes" id="UP001597185">
    <property type="component" value="Unassembled WGS sequence"/>
</dbReference>